<keyword evidence="4 10" id="KW-1133">Transmembrane helix</keyword>
<proteinExistence type="inferred from homology"/>
<dbReference type="PANTHER" id="PTHR24249">
    <property type="entry name" value="HISTAMINE RECEPTOR-RELATED G-PROTEIN COUPLED RECEPTOR"/>
    <property type="match status" value="1"/>
</dbReference>
<dbReference type="SUPFAM" id="SSF81321">
    <property type="entry name" value="Family A G protein-coupled receptor-like"/>
    <property type="match status" value="1"/>
</dbReference>
<keyword evidence="13" id="KW-1185">Reference proteome</keyword>
<evidence type="ECO:0000256" key="2">
    <source>
        <dbReference type="ARBA" id="ARBA00022475"/>
    </source>
</evidence>
<keyword evidence="8 9" id="KW-0807">Transducer</keyword>
<keyword evidence="5 9" id="KW-0297">G-protein coupled receptor</keyword>
<dbReference type="InterPro" id="IPR017452">
    <property type="entry name" value="GPCR_Rhodpsn_7TM"/>
</dbReference>
<reference evidence="12" key="1">
    <citation type="submission" date="2025-08" db="UniProtKB">
        <authorList>
            <consortium name="Ensembl"/>
        </authorList>
    </citation>
    <scope>IDENTIFICATION</scope>
</reference>
<dbReference type="InterPro" id="IPR000276">
    <property type="entry name" value="GPCR_Rhodpsn"/>
</dbReference>
<dbReference type="PROSITE" id="PS50262">
    <property type="entry name" value="G_PROTEIN_RECEP_F1_2"/>
    <property type="match status" value="1"/>
</dbReference>
<keyword evidence="2" id="KW-1003">Cell membrane</keyword>
<organism evidence="12 13">
    <name type="scientific">Hippocampus comes</name>
    <name type="common">Tiger tail seahorse</name>
    <dbReference type="NCBI Taxonomy" id="109280"/>
    <lineage>
        <taxon>Eukaryota</taxon>
        <taxon>Metazoa</taxon>
        <taxon>Chordata</taxon>
        <taxon>Craniata</taxon>
        <taxon>Vertebrata</taxon>
        <taxon>Euteleostomi</taxon>
        <taxon>Actinopterygii</taxon>
        <taxon>Neopterygii</taxon>
        <taxon>Teleostei</taxon>
        <taxon>Neoteleostei</taxon>
        <taxon>Acanthomorphata</taxon>
        <taxon>Syngnathiaria</taxon>
        <taxon>Syngnathiformes</taxon>
        <taxon>Syngnathoidei</taxon>
        <taxon>Syngnathidae</taxon>
        <taxon>Hippocampus</taxon>
    </lineage>
</organism>
<dbReference type="Ensembl" id="ENSHCOT00000024817.1">
    <property type="protein sequence ID" value="ENSHCOP00000016639.1"/>
    <property type="gene ID" value="ENSHCOG00000020392.1"/>
</dbReference>
<keyword evidence="7 9" id="KW-0675">Receptor</keyword>
<dbReference type="Pfam" id="PF00001">
    <property type="entry name" value="7tm_1"/>
    <property type="match status" value="1"/>
</dbReference>
<feature type="transmembrane region" description="Helical" evidence="10">
    <location>
        <begin position="106"/>
        <end position="128"/>
    </location>
</feature>
<evidence type="ECO:0000256" key="9">
    <source>
        <dbReference type="RuleBase" id="RU000688"/>
    </source>
</evidence>
<dbReference type="GeneTree" id="ENSGT01050000244823"/>
<evidence type="ECO:0000256" key="4">
    <source>
        <dbReference type="ARBA" id="ARBA00022989"/>
    </source>
</evidence>
<feature type="transmembrane region" description="Helical" evidence="10">
    <location>
        <begin position="252"/>
        <end position="272"/>
    </location>
</feature>
<dbReference type="GO" id="GO:0005886">
    <property type="term" value="C:plasma membrane"/>
    <property type="evidence" value="ECO:0007669"/>
    <property type="project" value="UniProtKB-SubCell"/>
</dbReference>
<protein>
    <submittedName>
        <fullName evidence="12">Trace amine-associated receptor 4-like</fullName>
    </submittedName>
</protein>
<feature type="transmembrane region" description="Helical" evidence="10">
    <location>
        <begin position="34"/>
        <end position="59"/>
    </location>
</feature>
<name>A0A3Q2YEW5_HIPCM</name>
<feature type="transmembrane region" description="Helical" evidence="10">
    <location>
        <begin position="284"/>
        <end position="304"/>
    </location>
</feature>
<evidence type="ECO:0000256" key="7">
    <source>
        <dbReference type="ARBA" id="ARBA00023170"/>
    </source>
</evidence>
<dbReference type="PANTHER" id="PTHR24249:SF381">
    <property type="entry name" value="TRACE AMINE ASSOCIATED RECEPTOR 19P-RELATED"/>
    <property type="match status" value="1"/>
</dbReference>
<comment type="similarity">
    <text evidence="9">Belongs to the G-protein coupled receptor 1 family.</text>
</comment>
<dbReference type="InterPro" id="IPR050569">
    <property type="entry name" value="TAAR"/>
</dbReference>
<feature type="transmembrane region" description="Helical" evidence="10">
    <location>
        <begin position="71"/>
        <end position="94"/>
    </location>
</feature>
<sequence>MMNNSLTRRHQDALCFPLLVNTSCKKTQRPPSVAALAYMLLSAISLITFTLNLLVIISISHFKQLHTPTNLLLLSLAASDFLVGFLMLFQIYLLDGCWFFGDLMCVAYYILDYVITSASIGSMVLISVDRYLAICDSLRYPIKVTQLRVKIGVFLCWSVSLVFHCLCFFDSLKQPGKFNTCVGECVIVVTYAVGMTDLFFSFIGPLAVIVFLYLRLFVVAVSHARATRSHVGIVTLRSTTIKSSDLKAARTLGVVVVVFMACIMPYFCIAISGQDVMLNASSAAFIICLFYLNSCLNPLIYAIFYPWFRRSIKIIVTLQILKADSSQANIM</sequence>
<evidence type="ECO:0000256" key="6">
    <source>
        <dbReference type="ARBA" id="ARBA00023136"/>
    </source>
</evidence>
<comment type="subcellular location">
    <subcellularLocation>
        <location evidence="1">Cell membrane</location>
        <topology evidence="1">Multi-pass membrane protein</topology>
    </subcellularLocation>
</comment>
<dbReference type="OMA" id="IYAFYYP"/>
<dbReference type="CDD" id="cd15055">
    <property type="entry name" value="7tmA_TAARs"/>
    <property type="match status" value="1"/>
</dbReference>
<dbReference type="Proteomes" id="UP000264820">
    <property type="component" value="Unplaced"/>
</dbReference>
<feature type="transmembrane region" description="Helical" evidence="10">
    <location>
        <begin position="149"/>
        <end position="169"/>
    </location>
</feature>
<feature type="transmembrane region" description="Helical" evidence="10">
    <location>
        <begin position="198"/>
        <end position="218"/>
    </location>
</feature>
<dbReference type="AlphaFoldDB" id="A0A3Q2YEW5"/>
<keyword evidence="3 9" id="KW-0812">Transmembrane</keyword>
<evidence type="ECO:0000256" key="3">
    <source>
        <dbReference type="ARBA" id="ARBA00022692"/>
    </source>
</evidence>
<dbReference type="Gene3D" id="1.20.1070.10">
    <property type="entry name" value="Rhodopsin 7-helix transmembrane proteins"/>
    <property type="match status" value="1"/>
</dbReference>
<evidence type="ECO:0000256" key="1">
    <source>
        <dbReference type="ARBA" id="ARBA00004651"/>
    </source>
</evidence>
<evidence type="ECO:0000313" key="12">
    <source>
        <dbReference type="Ensembl" id="ENSHCOP00000016639.1"/>
    </source>
</evidence>
<feature type="domain" description="G-protein coupled receptors family 1 profile" evidence="11">
    <location>
        <begin position="51"/>
        <end position="301"/>
    </location>
</feature>
<dbReference type="PRINTS" id="PR00237">
    <property type="entry name" value="GPCRRHODOPSN"/>
</dbReference>
<dbReference type="GO" id="GO:0001594">
    <property type="term" value="F:trace-amine receptor activity"/>
    <property type="evidence" value="ECO:0007669"/>
    <property type="project" value="TreeGrafter"/>
</dbReference>
<evidence type="ECO:0000256" key="10">
    <source>
        <dbReference type="SAM" id="Phobius"/>
    </source>
</evidence>
<reference evidence="12" key="2">
    <citation type="submission" date="2025-09" db="UniProtKB">
        <authorList>
            <consortium name="Ensembl"/>
        </authorList>
    </citation>
    <scope>IDENTIFICATION</scope>
</reference>
<evidence type="ECO:0000256" key="5">
    <source>
        <dbReference type="ARBA" id="ARBA00023040"/>
    </source>
</evidence>
<accession>A0A3Q2YEW5</accession>
<evidence type="ECO:0000259" key="11">
    <source>
        <dbReference type="PROSITE" id="PS50262"/>
    </source>
</evidence>
<dbReference type="PROSITE" id="PS00237">
    <property type="entry name" value="G_PROTEIN_RECEP_F1_1"/>
    <property type="match status" value="1"/>
</dbReference>
<evidence type="ECO:0000256" key="8">
    <source>
        <dbReference type="ARBA" id="ARBA00023224"/>
    </source>
</evidence>
<evidence type="ECO:0000313" key="13">
    <source>
        <dbReference type="Proteomes" id="UP000264820"/>
    </source>
</evidence>
<keyword evidence="6 10" id="KW-0472">Membrane</keyword>